<feature type="transmembrane region" description="Helical" evidence="1">
    <location>
        <begin position="21"/>
        <end position="44"/>
    </location>
</feature>
<evidence type="ECO:0000313" key="2">
    <source>
        <dbReference type="EMBL" id="GAA4807734.1"/>
    </source>
</evidence>
<feature type="transmembrane region" description="Helical" evidence="1">
    <location>
        <begin position="50"/>
        <end position="71"/>
    </location>
</feature>
<dbReference type="Proteomes" id="UP001499959">
    <property type="component" value="Unassembled WGS sequence"/>
</dbReference>
<keyword evidence="1" id="KW-1133">Transmembrane helix</keyword>
<keyword evidence="1" id="KW-0812">Transmembrane</keyword>
<proteinExistence type="predicted"/>
<dbReference type="EMBL" id="BAABJE010000030">
    <property type="protein sequence ID" value="GAA4807734.1"/>
    <property type="molecule type" value="Genomic_DNA"/>
</dbReference>
<accession>A0ABP9CER6</accession>
<keyword evidence="3" id="KW-1185">Reference proteome</keyword>
<reference evidence="3" key="1">
    <citation type="journal article" date="2019" name="Int. J. Syst. Evol. Microbiol.">
        <title>The Global Catalogue of Microorganisms (GCM) 10K type strain sequencing project: providing services to taxonomists for standard genome sequencing and annotation.</title>
        <authorList>
            <consortium name="The Broad Institute Genomics Platform"/>
            <consortium name="The Broad Institute Genome Sequencing Center for Infectious Disease"/>
            <person name="Wu L."/>
            <person name="Ma J."/>
        </authorList>
    </citation>
    <scope>NUCLEOTIDE SEQUENCE [LARGE SCALE GENOMIC DNA]</scope>
    <source>
        <strain evidence="3">JCM 18204</strain>
    </source>
</reference>
<evidence type="ECO:0000256" key="1">
    <source>
        <dbReference type="SAM" id="Phobius"/>
    </source>
</evidence>
<protein>
    <submittedName>
        <fullName evidence="2">Uncharacterized protein</fullName>
    </submittedName>
</protein>
<name>A0ABP9CER6_9GAMM</name>
<evidence type="ECO:0000313" key="3">
    <source>
        <dbReference type="Proteomes" id="UP001499959"/>
    </source>
</evidence>
<gene>
    <name evidence="2" type="ORF">GCM10023307_38120</name>
</gene>
<organism evidence="2 3">
    <name type="scientific">Lysobacter hankyongensis</name>
    <dbReference type="NCBI Taxonomy" id="1176535"/>
    <lineage>
        <taxon>Bacteria</taxon>
        <taxon>Pseudomonadati</taxon>
        <taxon>Pseudomonadota</taxon>
        <taxon>Gammaproteobacteria</taxon>
        <taxon>Lysobacterales</taxon>
        <taxon>Lysobacteraceae</taxon>
        <taxon>Lysobacter</taxon>
    </lineage>
</organism>
<sequence length="166" mass="18991">MPAVPIRLSVPEAELYWCRRVWLLVPLMILVLSLVVGVVSALRLGTGAGLAYMLDGFCVAVFVAIPSFAMFRWDIAGLCEVALLYPDRIVVLCDGREISLRMTDVKSVHDSSLHWMRDLVKMDCRVNGRTVRFCFFPRNDPEFLRWELGSPFSALWKRVNRQTIAW</sequence>
<comment type="caution">
    <text evidence="2">The sequence shown here is derived from an EMBL/GenBank/DDBJ whole genome shotgun (WGS) entry which is preliminary data.</text>
</comment>
<keyword evidence="1" id="KW-0472">Membrane</keyword>